<dbReference type="SMART" id="SM01208">
    <property type="entry name" value="G5"/>
    <property type="match status" value="1"/>
</dbReference>
<reference evidence="6 7" key="1">
    <citation type="journal article" date="2019" name="Int. J. Syst. Evol. Microbiol.">
        <title>The Global Catalogue of Microorganisms (GCM) 10K type strain sequencing project: providing services to taxonomists for standard genome sequencing and annotation.</title>
        <authorList>
            <consortium name="The Broad Institute Genomics Platform"/>
            <consortium name="The Broad Institute Genome Sequencing Center for Infectious Disease"/>
            <person name="Wu L."/>
            <person name="Ma J."/>
        </authorList>
    </citation>
    <scope>NUCLEOTIDE SEQUENCE [LARGE SCALE GENOMIC DNA]</scope>
    <source>
        <strain evidence="6 7">JCM 11269</strain>
    </source>
</reference>
<evidence type="ECO:0000259" key="5">
    <source>
        <dbReference type="PROSITE" id="PS51109"/>
    </source>
</evidence>
<keyword evidence="2" id="KW-0732">Signal</keyword>
<comment type="similarity">
    <text evidence="1">Belongs to the transglycosylase family. Rpf subfamily.</text>
</comment>
<evidence type="ECO:0000313" key="6">
    <source>
        <dbReference type="EMBL" id="GAA1008693.1"/>
    </source>
</evidence>
<accession>A0ABN1SY42</accession>
<dbReference type="EMBL" id="BAAAHU010000018">
    <property type="protein sequence ID" value="GAA1008693.1"/>
    <property type="molecule type" value="Genomic_DNA"/>
</dbReference>
<dbReference type="Pfam" id="PF03990">
    <property type="entry name" value="DUF348"/>
    <property type="match status" value="3"/>
</dbReference>
<dbReference type="Pfam" id="PF07501">
    <property type="entry name" value="G5"/>
    <property type="match status" value="1"/>
</dbReference>
<evidence type="ECO:0000256" key="1">
    <source>
        <dbReference type="ARBA" id="ARBA00010830"/>
    </source>
</evidence>
<feature type="domain" description="G5" evidence="5">
    <location>
        <begin position="271"/>
        <end position="351"/>
    </location>
</feature>
<dbReference type="PANTHER" id="PTHR39160">
    <property type="entry name" value="CELL WALL-BINDING PROTEIN YOCH"/>
    <property type="match status" value="1"/>
</dbReference>
<keyword evidence="3" id="KW-0378">Hydrolase</keyword>
<dbReference type="InterPro" id="IPR011098">
    <property type="entry name" value="G5_dom"/>
</dbReference>
<dbReference type="PANTHER" id="PTHR39160:SF4">
    <property type="entry name" value="RESUSCITATION-PROMOTING FACTOR RPFB"/>
    <property type="match status" value="1"/>
</dbReference>
<name>A0ABN1SY42_9ACTN</name>
<protein>
    <submittedName>
        <fullName evidence="6">Resuscitation-promoting factor</fullName>
    </submittedName>
</protein>
<dbReference type="Pfam" id="PF06737">
    <property type="entry name" value="Transglycosylas"/>
    <property type="match status" value="1"/>
</dbReference>
<evidence type="ECO:0000256" key="2">
    <source>
        <dbReference type="ARBA" id="ARBA00022729"/>
    </source>
</evidence>
<dbReference type="InterPro" id="IPR010618">
    <property type="entry name" value="RPF"/>
</dbReference>
<sequence length="438" mass="48202">MTVPPLASGAVNNSPQETREPHQTHDVPTPPYGAHRAPSPGPRRPAAHEPAPSALPRQRSGGGRRRRARHTGRRPGPGVRRLLPRALIVACLAGGTTAFVAKDKEVELDVDGHRRTLHTFADDVSELLADEGVRLGPHDMVAPDPDAPLTDGDEIAVRHGRPVRLTLDGSVHEVWTTARTVEEMLRELGVRGEGAYVSVPRSRPIGRAGLALEVRTERSVTVLADGRTRTVRTRAATVREVVEEAGITLRGQDTTSVPPDSFPRDGQTVTVLRITRSREVREEPIPFTVRRVPDPSLFTGTEVVEQPGEPGVRRATYVLRTVNGVRQRPRLVTSEVVREPRTRIVKVGTRPRPRSVRGADHLNWKALAQCESGGRPDAVDPSGTYGGLYQFDTETWRRLGGRGRPQDASPEEQTYRAKLLYVRRGTSPWPHCGNRLHT</sequence>
<dbReference type="Gene3D" id="2.20.230.10">
    <property type="entry name" value="Resuscitation-promoting factor rpfb"/>
    <property type="match status" value="1"/>
</dbReference>
<dbReference type="InterPro" id="IPR051933">
    <property type="entry name" value="Resuscitation_pf_RpfB"/>
</dbReference>
<organism evidence="6 7">
    <name type="scientific">Streptomyces thermogriseus</name>
    <dbReference type="NCBI Taxonomy" id="75292"/>
    <lineage>
        <taxon>Bacteria</taxon>
        <taxon>Bacillati</taxon>
        <taxon>Actinomycetota</taxon>
        <taxon>Actinomycetes</taxon>
        <taxon>Kitasatosporales</taxon>
        <taxon>Streptomycetaceae</taxon>
        <taxon>Streptomyces</taxon>
    </lineage>
</organism>
<dbReference type="Gene3D" id="1.10.530.10">
    <property type="match status" value="1"/>
</dbReference>
<dbReference type="Proteomes" id="UP001501072">
    <property type="component" value="Unassembled WGS sequence"/>
</dbReference>
<dbReference type="PROSITE" id="PS51109">
    <property type="entry name" value="G5"/>
    <property type="match status" value="1"/>
</dbReference>
<feature type="compositionally biased region" description="Basic residues" evidence="4">
    <location>
        <begin position="62"/>
        <end position="73"/>
    </location>
</feature>
<comment type="caution">
    <text evidence="6">The sequence shown here is derived from an EMBL/GenBank/DDBJ whole genome shotgun (WGS) entry which is preliminary data.</text>
</comment>
<evidence type="ECO:0000256" key="3">
    <source>
        <dbReference type="ARBA" id="ARBA00022801"/>
    </source>
</evidence>
<gene>
    <name evidence="6" type="ORF">GCM10009564_21900</name>
</gene>
<dbReference type="InterPro" id="IPR007137">
    <property type="entry name" value="DUF348"/>
</dbReference>
<proteinExistence type="inferred from homology"/>
<feature type="region of interest" description="Disordered" evidence="4">
    <location>
        <begin position="1"/>
        <end position="80"/>
    </location>
</feature>
<dbReference type="InterPro" id="IPR023346">
    <property type="entry name" value="Lysozyme-like_dom_sf"/>
</dbReference>
<evidence type="ECO:0000313" key="7">
    <source>
        <dbReference type="Proteomes" id="UP001501072"/>
    </source>
</evidence>
<keyword evidence="7" id="KW-1185">Reference proteome</keyword>
<evidence type="ECO:0000256" key="4">
    <source>
        <dbReference type="SAM" id="MobiDB-lite"/>
    </source>
</evidence>
<dbReference type="SUPFAM" id="SSF53955">
    <property type="entry name" value="Lysozyme-like"/>
    <property type="match status" value="1"/>
</dbReference>
<dbReference type="CDD" id="cd13925">
    <property type="entry name" value="RPF"/>
    <property type="match status" value="1"/>
</dbReference>